<comment type="caution">
    <text evidence="1">The sequence shown here is derived from an EMBL/GenBank/DDBJ whole genome shotgun (WGS) entry which is preliminary data.</text>
</comment>
<protein>
    <submittedName>
        <fullName evidence="1">Uncharacterized protein</fullName>
    </submittedName>
</protein>
<gene>
    <name evidence="1" type="ORF">J1C55_06800</name>
</gene>
<name>A0ABS8EMA3_9FLAO</name>
<reference evidence="2" key="2">
    <citation type="submission" date="2023-07" db="EMBL/GenBank/DDBJ databases">
        <title>Genome of Winogradskyella sp. E313.</title>
        <authorList>
            <person name="Zhou Y."/>
        </authorList>
    </citation>
    <scope>NUCLEOTIDE SEQUENCE [LARGE SCALE GENOMIC DNA]</scope>
    <source>
        <strain evidence="2">E313</strain>
    </source>
</reference>
<dbReference type="Proteomes" id="UP000778797">
    <property type="component" value="Unassembled WGS sequence"/>
</dbReference>
<sequence length="104" mass="12781">MYEQEFLNVHTRERFWYEEYYPKYIQEFYKNFKAGTVQNSWLKGQKLAVNTARNTYDLRKNETFKNVLVETYNFRLIRILRLGETIETLKKLILDIDKEIESLK</sequence>
<keyword evidence="2" id="KW-1185">Reference proteome</keyword>
<organism evidence="1 2">
    <name type="scientific">Winogradskyella immobilis</name>
    <dbReference type="NCBI Taxonomy" id="2816852"/>
    <lineage>
        <taxon>Bacteria</taxon>
        <taxon>Pseudomonadati</taxon>
        <taxon>Bacteroidota</taxon>
        <taxon>Flavobacteriia</taxon>
        <taxon>Flavobacteriales</taxon>
        <taxon>Flavobacteriaceae</taxon>
        <taxon>Winogradskyella</taxon>
    </lineage>
</organism>
<evidence type="ECO:0000313" key="2">
    <source>
        <dbReference type="Proteomes" id="UP000778797"/>
    </source>
</evidence>
<reference evidence="2" key="1">
    <citation type="submission" date="2021-03" db="EMBL/GenBank/DDBJ databases">
        <title>Genome of Cognatishimia sp. F0-27.</title>
        <authorList>
            <person name="Ping X."/>
        </authorList>
    </citation>
    <scope>NUCLEOTIDE SEQUENCE [LARGE SCALE GENOMIC DNA]</scope>
    <source>
        <strain evidence="2">E313</strain>
    </source>
</reference>
<evidence type="ECO:0000313" key="1">
    <source>
        <dbReference type="EMBL" id="MCC1484288.1"/>
    </source>
</evidence>
<dbReference type="EMBL" id="JAFMPT010000006">
    <property type="protein sequence ID" value="MCC1484288.1"/>
    <property type="molecule type" value="Genomic_DNA"/>
</dbReference>
<accession>A0ABS8EMA3</accession>
<dbReference type="RefSeq" id="WP_227476729.1">
    <property type="nucleotide sequence ID" value="NZ_JAFMPT010000006.1"/>
</dbReference>
<proteinExistence type="predicted"/>